<evidence type="ECO:0000256" key="1">
    <source>
        <dbReference type="SAM" id="MobiDB-lite"/>
    </source>
</evidence>
<dbReference type="EMBL" id="JAUSVS010000007">
    <property type="protein sequence ID" value="MDQ0465585.1"/>
    <property type="molecule type" value="Genomic_DNA"/>
</dbReference>
<organism evidence="3 4">
    <name type="scientific">Caulobacter ginsengisoli</name>
    <dbReference type="NCBI Taxonomy" id="400775"/>
    <lineage>
        <taxon>Bacteria</taxon>
        <taxon>Pseudomonadati</taxon>
        <taxon>Pseudomonadota</taxon>
        <taxon>Alphaproteobacteria</taxon>
        <taxon>Caulobacterales</taxon>
        <taxon>Caulobacteraceae</taxon>
        <taxon>Caulobacter</taxon>
    </lineage>
</organism>
<feature type="compositionally biased region" description="Basic and acidic residues" evidence="1">
    <location>
        <begin position="426"/>
        <end position="445"/>
    </location>
</feature>
<keyword evidence="4" id="KW-1185">Reference proteome</keyword>
<evidence type="ECO:0000313" key="3">
    <source>
        <dbReference type="EMBL" id="MDQ0465585.1"/>
    </source>
</evidence>
<dbReference type="Pfam" id="PF03432">
    <property type="entry name" value="Relaxase"/>
    <property type="match status" value="1"/>
</dbReference>
<feature type="compositionally biased region" description="Basic and acidic residues" evidence="1">
    <location>
        <begin position="297"/>
        <end position="321"/>
    </location>
</feature>
<feature type="domain" description="MobA/VirD2-like nuclease" evidence="2">
    <location>
        <begin position="21"/>
        <end position="146"/>
    </location>
</feature>
<evidence type="ECO:0000313" key="4">
    <source>
        <dbReference type="Proteomes" id="UP001228905"/>
    </source>
</evidence>
<dbReference type="RefSeq" id="WP_307351033.1">
    <property type="nucleotide sequence ID" value="NZ_JAUSVS010000007.1"/>
</dbReference>
<feature type="region of interest" description="Disordered" evidence="1">
    <location>
        <begin position="287"/>
        <end position="321"/>
    </location>
</feature>
<name>A0ABU0IW27_9CAUL</name>
<dbReference type="Proteomes" id="UP001228905">
    <property type="component" value="Unassembled WGS sequence"/>
</dbReference>
<feature type="compositionally biased region" description="Polar residues" evidence="1">
    <location>
        <begin position="400"/>
        <end position="411"/>
    </location>
</feature>
<accession>A0ABU0IW27</accession>
<reference evidence="3 4" key="1">
    <citation type="submission" date="2023-07" db="EMBL/GenBank/DDBJ databases">
        <title>Genomic Encyclopedia of Type Strains, Phase IV (KMG-IV): sequencing the most valuable type-strain genomes for metagenomic binning, comparative biology and taxonomic classification.</title>
        <authorList>
            <person name="Goeker M."/>
        </authorList>
    </citation>
    <scope>NUCLEOTIDE SEQUENCE [LARGE SCALE GENOMIC DNA]</scope>
    <source>
        <strain evidence="3 4">DSM 18695</strain>
    </source>
</reference>
<evidence type="ECO:0000259" key="2">
    <source>
        <dbReference type="Pfam" id="PF03432"/>
    </source>
</evidence>
<protein>
    <recommendedName>
        <fullName evidence="2">MobA/VirD2-like nuclease domain-containing protein</fullName>
    </recommendedName>
</protein>
<feature type="region of interest" description="Disordered" evidence="1">
    <location>
        <begin position="395"/>
        <end position="445"/>
    </location>
</feature>
<gene>
    <name evidence="3" type="ORF">QO010_003374</name>
</gene>
<proteinExistence type="predicted"/>
<comment type="caution">
    <text evidence="3">The sequence shown here is derived from an EMBL/GenBank/DDBJ whole genome shotgun (WGS) entry which is preliminary data.</text>
</comment>
<dbReference type="InterPro" id="IPR005094">
    <property type="entry name" value="Endonuclease_MobA/VirD2"/>
</dbReference>
<sequence>MILKGSQRGSAKQLGAHLLKTTENEHVEVHEVRGFIAEDVMGAMHEAQAVAKGTKCRQHLFSVSLSPPETECVRVETFEHALSKIEERTGLGGQPRIVVFHEKEGRRHCHAVWSRINAETMTAVPLPFFKMRLREVSREIYLENGWQMPRGMMDSKARDPRNFDLAEWQHCKRIGRNARDLKSIMQECWAASDSGASFSKALEERGLYLARGDRRGHVALTYEGEVLSVARYVGKKTKEIAARLGPAESLRDVEATRMRIAEVIAPKLRGLLGEVETTRQLEAARLDQQRQAMRTQHASERKRLDEGQRARSEAEGRARAERMRSGLAGLWDKLRGEHAKLRKQNELEAFMALQRDRVQRGTLVTAQLQDRQQLQAEIRQARQRHTLRVTELHRDLARQQVPQPERPTTLSERFERMAERQTPLSRLDRLREPRQRNERGPELER</sequence>